<dbReference type="EMBL" id="CP012023">
    <property type="protein sequence ID" value="ALI53967.1"/>
    <property type="molecule type" value="Genomic_DNA"/>
</dbReference>
<dbReference type="InterPro" id="IPR007016">
    <property type="entry name" value="O-antigen_ligase-rel_domated"/>
</dbReference>
<reference evidence="6 7" key="1">
    <citation type="submission" date="2015-05" db="EMBL/GenBank/DDBJ databases">
        <authorList>
            <person name="Wang D.B."/>
            <person name="Wang M."/>
        </authorList>
    </citation>
    <scope>NUCLEOTIDE SEQUENCE [LARGE SCALE GENOMIC DNA]</scope>
    <source>
        <strain evidence="6 7">IMCC 12053</strain>
    </source>
</reference>
<evidence type="ECO:0000313" key="7">
    <source>
        <dbReference type="Proteomes" id="UP000064920"/>
    </source>
</evidence>
<dbReference type="RefSeq" id="WP_062214558.1">
    <property type="nucleotide sequence ID" value="NZ_CP012023.1"/>
</dbReference>
<dbReference type="AlphaFoldDB" id="A0A0N9ZEF8"/>
<dbReference type="PANTHER" id="PTHR37422:SF13">
    <property type="entry name" value="LIPOPOLYSACCHARIDE BIOSYNTHESIS PROTEIN PA4999-RELATED"/>
    <property type="match status" value="1"/>
</dbReference>
<name>A0A0N9ZEF8_9RHOB</name>
<feature type="domain" description="O-antigen ligase-related" evidence="5">
    <location>
        <begin position="206"/>
        <end position="337"/>
    </location>
</feature>
<evidence type="ECO:0000259" key="5">
    <source>
        <dbReference type="Pfam" id="PF04932"/>
    </source>
</evidence>
<keyword evidence="4" id="KW-0472">Membrane</keyword>
<dbReference type="PATRIC" id="fig|1397108.4.peg.17"/>
<dbReference type="InterPro" id="IPR051533">
    <property type="entry name" value="WaaL-like"/>
</dbReference>
<sequence>MRLTYAGFTTAILVLSVSGYPLTAGITTVLGLDNRMASVLMRAVVLLLTVLVLLRPGSTSALRPSWPILLFFLFWTIYLVRMAYDTILGTGELGRPALDYWLFGVGTSFLPASALLLTRSLPKPRGLVRWTLWTSVAALLLGLVFGQASMISSNGASFDTGRLSLESLNPISLGHVGATVFLIAYWKLRHDRVSLVTTLAYLATAGFGLVGIGMSGSRGPFIAALASVLFIEASKGGRAIIWKATILLVPLLSLSVDLTALDKFFGINLFDRLDAAIQLTDPSALGRNAQYASAWRMFLDHPVLGATLEDPAFRIYPHNIVLEALMATGFIGTAFLLGFLLSVLFRAFTLATKNSEYAAFSALYVQHFVAGQFSSSLYLVNTMWAIAALLAAISIYSTTTAREARLEAHAYRPRRAKRMTH</sequence>
<gene>
    <name evidence="6" type="ORF">IMCC12053_17</name>
</gene>
<evidence type="ECO:0000256" key="4">
    <source>
        <dbReference type="ARBA" id="ARBA00023136"/>
    </source>
</evidence>
<dbReference type="KEGG" id="cmar:IMCC12053_17"/>
<protein>
    <recommendedName>
        <fullName evidence="5">O-antigen ligase-related domain-containing protein</fullName>
    </recommendedName>
</protein>
<keyword evidence="2" id="KW-0812">Transmembrane</keyword>
<dbReference type="GO" id="GO:0016020">
    <property type="term" value="C:membrane"/>
    <property type="evidence" value="ECO:0007669"/>
    <property type="project" value="UniProtKB-SubCell"/>
</dbReference>
<evidence type="ECO:0000256" key="2">
    <source>
        <dbReference type="ARBA" id="ARBA00022692"/>
    </source>
</evidence>
<accession>A0A0N9ZEF8</accession>
<dbReference type="STRING" id="1397108.IMCC12053_17"/>
<proteinExistence type="predicted"/>
<keyword evidence="7" id="KW-1185">Reference proteome</keyword>
<keyword evidence="3" id="KW-1133">Transmembrane helix</keyword>
<evidence type="ECO:0000313" key="6">
    <source>
        <dbReference type="EMBL" id="ALI53967.1"/>
    </source>
</evidence>
<comment type="subcellular location">
    <subcellularLocation>
        <location evidence="1">Membrane</location>
        <topology evidence="1">Multi-pass membrane protein</topology>
    </subcellularLocation>
</comment>
<evidence type="ECO:0000256" key="3">
    <source>
        <dbReference type="ARBA" id="ARBA00022989"/>
    </source>
</evidence>
<dbReference type="Pfam" id="PF04932">
    <property type="entry name" value="Wzy_C"/>
    <property type="match status" value="1"/>
</dbReference>
<evidence type="ECO:0000256" key="1">
    <source>
        <dbReference type="ARBA" id="ARBA00004141"/>
    </source>
</evidence>
<dbReference type="Proteomes" id="UP000064920">
    <property type="component" value="Chromosome"/>
</dbReference>
<dbReference type="OrthoDB" id="8077069at2"/>
<organism evidence="6 7">
    <name type="scientific">Celeribacter marinus</name>
    <dbReference type="NCBI Taxonomy" id="1397108"/>
    <lineage>
        <taxon>Bacteria</taxon>
        <taxon>Pseudomonadati</taxon>
        <taxon>Pseudomonadota</taxon>
        <taxon>Alphaproteobacteria</taxon>
        <taxon>Rhodobacterales</taxon>
        <taxon>Roseobacteraceae</taxon>
        <taxon>Celeribacter</taxon>
    </lineage>
</organism>
<dbReference type="PANTHER" id="PTHR37422">
    <property type="entry name" value="TEICHURONIC ACID BIOSYNTHESIS PROTEIN TUAE"/>
    <property type="match status" value="1"/>
</dbReference>